<evidence type="ECO:0000256" key="1">
    <source>
        <dbReference type="SAM" id="Phobius"/>
    </source>
</evidence>
<keyword evidence="1" id="KW-1133">Transmembrane helix</keyword>
<evidence type="ECO:0000313" key="2">
    <source>
        <dbReference type="EMBL" id="DAD90053.1"/>
    </source>
</evidence>
<proteinExistence type="predicted"/>
<sequence length="114" mass="12922">MTKIEKRVLKFCLSNGATCCEDMVPLFEKYGQENVVQAFIKLKDDGMFESCLFADGGIPYSFQLSFKAKHYSEIRRNDLKSFLATHIFTPLVVAIISAIITAFITTKITLWLSN</sequence>
<keyword evidence="1" id="KW-0812">Transmembrane</keyword>
<organism evidence="2">
    <name type="scientific">Siphoviridae sp. ctlzn3</name>
    <dbReference type="NCBI Taxonomy" id="2826450"/>
    <lineage>
        <taxon>Viruses</taxon>
        <taxon>Duplodnaviria</taxon>
        <taxon>Heunggongvirae</taxon>
        <taxon>Uroviricota</taxon>
        <taxon>Caudoviricetes</taxon>
    </lineage>
</organism>
<accession>A0A8S5N5N5</accession>
<feature type="transmembrane region" description="Helical" evidence="1">
    <location>
        <begin position="82"/>
        <end position="104"/>
    </location>
</feature>
<name>A0A8S5N5N5_9CAUD</name>
<reference evidence="2" key="1">
    <citation type="journal article" date="2021" name="Proc. Natl. Acad. Sci. U.S.A.">
        <title>A Catalog of Tens of Thousands of Viruses from Human Metagenomes Reveals Hidden Associations with Chronic Diseases.</title>
        <authorList>
            <person name="Tisza M.J."/>
            <person name="Buck C.B."/>
        </authorList>
    </citation>
    <scope>NUCLEOTIDE SEQUENCE</scope>
    <source>
        <strain evidence="2">Ctlzn3</strain>
    </source>
</reference>
<dbReference type="EMBL" id="BK015076">
    <property type="protein sequence ID" value="DAD90053.1"/>
    <property type="molecule type" value="Genomic_DNA"/>
</dbReference>
<protein>
    <submittedName>
        <fullName evidence="2">Uncharacterized protein</fullName>
    </submittedName>
</protein>
<keyword evidence="1" id="KW-0472">Membrane</keyword>